<organism evidence="5 6">
    <name type="scientific">Madurella fahalii</name>
    <dbReference type="NCBI Taxonomy" id="1157608"/>
    <lineage>
        <taxon>Eukaryota</taxon>
        <taxon>Fungi</taxon>
        <taxon>Dikarya</taxon>
        <taxon>Ascomycota</taxon>
        <taxon>Pezizomycotina</taxon>
        <taxon>Sordariomycetes</taxon>
        <taxon>Sordariomycetidae</taxon>
        <taxon>Sordariales</taxon>
        <taxon>Sordariales incertae sedis</taxon>
        <taxon>Madurella</taxon>
    </lineage>
</organism>
<proteinExistence type="predicted"/>
<sequence length="646" mass="71251">MDTPPSSKKVWHVSHGIVFAGDSNVVYPRLPAVRYHSAPAAVPLERNSHYQPIHDAHEGHAAGQIPGNALGEVVTATAVSTVTHTAATITDTTSNTNTNTTISTTSTTVSASVTSAALTASNNTAEVAQEADAEATEKPKPVDPATLYPPFTPLNFKIPVETFRKAKQAAEGTPESFWSYSLYRGPSANGAPNSKIKVHYCTSYNTTERVLKQYFMNEKVLGFDMEWSPFAGKNSGPRQNVSLVQLASPSRIGLFHLAVYPKTDKLVAPSLKKIMEDPGITKTGVWIKGDCSRLKQFLDIDSRGTFELSHLYKLVKHSSSGEYNLINKHLVSLARQVQDCLELPMFKGEKVRASDWSKPLQMSQILYSSSDAYAAIQLYAMLDHRRQNLNPTPPLPHHAELNLPIRLADGVLEPAAEEAEPDAETAAAEAAAPEDTPSLSAETYDKLRKTLEESVSVEIDSDPSFSSSSSASSVTNPSEPVPRSAKTTSRPRPKKEDNRVEEATAWAMDFRRTNPKMRTAPSSLRAYYLWMNDGLTPAEVAELLRDPPLQISTVVTYILDGIRLGGKRLLMPFDKKRLKQEVLPLFPADLLAGRYKNLLKLCRDREDEKGKIERRKEKEEGPKEKEEKTKEKEGRGKAEAKEQVDS</sequence>
<comment type="caution">
    <text evidence="5">The sequence shown here is derived from an EMBL/GenBank/DDBJ whole genome shotgun (WGS) entry which is preliminary data.</text>
</comment>
<evidence type="ECO:0000313" key="6">
    <source>
        <dbReference type="Proteomes" id="UP001628179"/>
    </source>
</evidence>
<dbReference type="CDD" id="cd06141">
    <property type="entry name" value="WRN_exo"/>
    <property type="match status" value="1"/>
</dbReference>
<dbReference type="PANTHER" id="PTHR13620:SF104">
    <property type="entry name" value="EXONUCLEASE 3'-5' DOMAIN-CONTAINING PROTEIN 2"/>
    <property type="match status" value="1"/>
</dbReference>
<feature type="region of interest" description="Disordered" evidence="3">
    <location>
        <begin position="415"/>
        <end position="441"/>
    </location>
</feature>
<protein>
    <recommendedName>
        <fullName evidence="4">3'-5' exonuclease domain-containing protein</fullName>
    </recommendedName>
</protein>
<feature type="domain" description="3'-5' exonuclease" evidence="4">
    <location>
        <begin position="198"/>
        <end position="387"/>
    </location>
</feature>
<evidence type="ECO:0000256" key="3">
    <source>
        <dbReference type="SAM" id="MobiDB-lite"/>
    </source>
</evidence>
<accession>A0ABQ0GB25</accession>
<keyword evidence="6" id="KW-1185">Reference proteome</keyword>
<dbReference type="Proteomes" id="UP001628179">
    <property type="component" value="Unassembled WGS sequence"/>
</dbReference>
<evidence type="ECO:0000313" key="5">
    <source>
        <dbReference type="EMBL" id="GAB1314957.1"/>
    </source>
</evidence>
<feature type="compositionally biased region" description="Low complexity" evidence="3">
    <location>
        <begin position="462"/>
        <end position="478"/>
    </location>
</feature>
<evidence type="ECO:0000256" key="2">
    <source>
        <dbReference type="ARBA" id="ARBA00022801"/>
    </source>
</evidence>
<feature type="region of interest" description="Disordered" evidence="3">
    <location>
        <begin position="457"/>
        <end position="500"/>
    </location>
</feature>
<feature type="region of interest" description="Disordered" evidence="3">
    <location>
        <begin position="609"/>
        <end position="646"/>
    </location>
</feature>
<dbReference type="Gene3D" id="3.30.420.10">
    <property type="entry name" value="Ribonuclease H-like superfamily/Ribonuclease H"/>
    <property type="match status" value="1"/>
</dbReference>
<feature type="compositionally biased region" description="Low complexity" evidence="3">
    <location>
        <begin position="424"/>
        <end position="437"/>
    </location>
</feature>
<dbReference type="InterPro" id="IPR036397">
    <property type="entry name" value="RNaseH_sf"/>
</dbReference>
<evidence type="ECO:0000259" key="4">
    <source>
        <dbReference type="SMART" id="SM00474"/>
    </source>
</evidence>
<dbReference type="InterPro" id="IPR012337">
    <property type="entry name" value="RNaseH-like_sf"/>
</dbReference>
<dbReference type="SMART" id="SM00474">
    <property type="entry name" value="35EXOc"/>
    <property type="match status" value="1"/>
</dbReference>
<keyword evidence="1" id="KW-0540">Nuclease</keyword>
<name>A0ABQ0GB25_9PEZI</name>
<dbReference type="PANTHER" id="PTHR13620">
    <property type="entry name" value="3-5 EXONUCLEASE"/>
    <property type="match status" value="1"/>
</dbReference>
<dbReference type="SUPFAM" id="SSF53098">
    <property type="entry name" value="Ribonuclease H-like"/>
    <property type="match status" value="1"/>
</dbReference>
<dbReference type="GeneID" id="98175910"/>
<evidence type="ECO:0000256" key="1">
    <source>
        <dbReference type="ARBA" id="ARBA00022722"/>
    </source>
</evidence>
<dbReference type="RefSeq" id="XP_070916688.1">
    <property type="nucleotide sequence ID" value="XM_071060587.1"/>
</dbReference>
<dbReference type="Pfam" id="PF01612">
    <property type="entry name" value="DNA_pol_A_exo1"/>
    <property type="match status" value="1"/>
</dbReference>
<reference evidence="5 6" key="1">
    <citation type="submission" date="2024-09" db="EMBL/GenBank/DDBJ databases">
        <title>Itraconazole resistance in Madurella fahalii resulting from another homologue of gene encoding cytochrome P450 14-alpha sterol demethylase (CYP51).</title>
        <authorList>
            <person name="Yoshioka I."/>
            <person name="Fahal A.H."/>
            <person name="Kaneko S."/>
            <person name="Yaguchi T."/>
        </authorList>
    </citation>
    <scope>NUCLEOTIDE SEQUENCE [LARGE SCALE GENOMIC DNA]</scope>
    <source>
        <strain evidence="5 6">IFM 68171</strain>
    </source>
</reference>
<dbReference type="EMBL" id="BAAFSV010000002">
    <property type="protein sequence ID" value="GAB1314957.1"/>
    <property type="molecule type" value="Genomic_DNA"/>
</dbReference>
<dbReference type="InterPro" id="IPR051132">
    <property type="entry name" value="3-5_Exonuclease_domain"/>
</dbReference>
<dbReference type="InterPro" id="IPR002562">
    <property type="entry name" value="3'-5'_exonuclease_dom"/>
</dbReference>
<gene>
    <name evidence="5" type="ORF">MFIFM68171_05167</name>
</gene>
<keyword evidence="2" id="KW-0378">Hydrolase</keyword>